<feature type="transmembrane region" description="Helical" evidence="2">
    <location>
        <begin position="158"/>
        <end position="182"/>
    </location>
</feature>
<feature type="transmembrane region" description="Helical" evidence="2">
    <location>
        <begin position="314"/>
        <end position="336"/>
    </location>
</feature>
<keyword evidence="4" id="KW-1185">Reference proteome</keyword>
<dbReference type="KEGG" id="fcy:FRACYDRAFT_173203"/>
<keyword evidence="2" id="KW-0812">Transmembrane</keyword>
<feature type="transmembrane region" description="Helical" evidence="2">
    <location>
        <begin position="203"/>
        <end position="221"/>
    </location>
</feature>
<feature type="transmembrane region" description="Helical" evidence="2">
    <location>
        <begin position="272"/>
        <end position="294"/>
    </location>
</feature>
<dbReference type="EMBL" id="KV784373">
    <property type="protein sequence ID" value="OEU09984.1"/>
    <property type="molecule type" value="Genomic_DNA"/>
</dbReference>
<feature type="transmembrane region" description="Helical" evidence="2">
    <location>
        <begin position="363"/>
        <end position="386"/>
    </location>
</feature>
<reference evidence="3 4" key="1">
    <citation type="submission" date="2016-09" db="EMBL/GenBank/DDBJ databases">
        <title>Extensive genetic diversity and differential bi-allelic expression allows diatom success in the polar Southern Ocean.</title>
        <authorList>
            <consortium name="DOE Joint Genome Institute"/>
            <person name="Mock T."/>
            <person name="Otillar R.P."/>
            <person name="Strauss J."/>
            <person name="Dupont C."/>
            <person name="Frickenhaus S."/>
            <person name="Maumus F."/>
            <person name="Mcmullan M."/>
            <person name="Sanges R."/>
            <person name="Schmutz J."/>
            <person name="Toseland A."/>
            <person name="Valas R."/>
            <person name="Veluchamy A."/>
            <person name="Ward B.J."/>
            <person name="Allen A."/>
            <person name="Barry K."/>
            <person name="Falciatore A."/>
            <person name="Ferrante M."/>
            <person name="Fortunato A.E."/>
            <person name="Gloeckner G."/>
            <person name="Gruber A."/>
            <person name="Hipkin R."/>
            <person name="Janech M."/>
            <person name="Kroth P."/>
            <person name="Leese F."/>
            <person name="Lindquist E."/>
            <person name="Lyon B.R."/>
            <person name="Martin J."/>
            <person name="Mayer C."/>
            <person name="Parker M."/>
            <person name="Quesneville H."/>
            <person name="Raymond J."/>
            <person name="Uhlig C."/>
            <person name="Valentin K.U."/>
            <person name="Worden A.Z."/>
            <person name="Armbrust E.V."/>
            <person name="Bowler C."/>
            <person name="Green B."/>
            <person name="Moulton V."/>
            <person name="Van Oosterhout C."/>
            <person name="Grigoriev I."/>
        </authorList>
    </citation>
    <scope>NUCLEOTIDE SEQUENCE [LARGE SCALE GENOMIC DNA]</scope>
    <source>
        <strain evidence="3 4">CCMP1102</strain>
    </source>
</reference>
<feature type="compositionally biased region" description="Polar residues" evidence="1">
    <location>
        <begin position="16"/>
        <end position="32"/>
    </location>
</feature>
<protein>
    <submittedName>
        <fullName evidence="3">Uncharacterized protein</fullName>
    </submittedName>
</protein>
<dbReference type="InParanoid" id="A0A1E7EVY5"/>
<feature type="transmembrane region" description="Helical" evidence="2">
    <location>
        <begin position="392"/>
        <end position="411"/>
    </location>
</feature>
<evidence type="ECO:0000313" key="3">
    <source>
        <dbReference type="EMBL" id="OEU09984.1"/>
    </source>
</evidence>
<feature type="transmembrane region" description="Helical" evidence="2">
    <location>
        <begin position="233"/>
        <end position="251"/>
    </location>
</feature>
<keyword evidence="2" id="KW-0472">Membrane</keyword>
<proteinExistence type="predicted"/>
<evidence type="ECO:0000256" key="2">
    <source>
        <dbReference type="SAM" id="Phobius"/>
    </source>
</evidence>
<feature type="region of interest" description="Disordered" evidence="1">
    <location>
        <begin position="16"/>
        <end position="67"/>
    </location>
</feature>
<evidence type="ECO:0000256" key="1">
    <source>
        <dbReference type="SAM" id="MobiDB-lite"/>
    </source>
</evidence>
<feature type="transmembrane region" description="Helical" evidence="2">
    <location>
        <begin position="99"/>
        <end position="120"/>
    </location>
</feature>
<keyword evidence="2" id="KW-1133">Transmembrane helix</keyword>
<evidence type="ECO:0000313" key="4">
    <source>
        <dbReference type="Proteomes" id="UP000095751"/>
    </source>
</evidence>
<dbReference type="AlphaFoldDB" id="A0A1E7EVY5"/>
<dbReference type="OrthoDB" id="44405at2759"/>
<organism evidence="3 4">
    <name type="scientific">Fragilariopsis cylindrus CCMP1102</name>
    <dbReference type="NCBI Taxonomy" id="635003"/>
    <lineage>
        <taxon>Eukaryota</taxon>
        <taxon>Sar</taxon>
        <taxon>Stramenopiles</taxon>
        <taxon>Ochrophyta</taxon>
        <taxon>Bacillariophyta</taxon>
        <taxon>Bacillariophyceae</taxon>
        <taxon>Bacillariophycidae</taxon>
        <taxon>Bacillariales</taxon>
        <taxon>Bacillariaceae</taxon>
        <taxon>Fragilariopsis</taxon>
    </lineage>
</organism>
<gene>
    <name evidence="3" type="ORF">FRACYDRAFT_173203</name>
</gene>
<dbReference type="Proteomes" id="UP000095751">
    <property type="component" value="Unassembled WGS sequence"/>
</dbReference>
<sequence length="436" mass="49221">MPTRILVNEAIASRQNTPRFRSTNNRNLSLTDIESVGGKDKDKNKNNKTGTEDENNADIPKTRKSSRKIVRMKSSIIRGKDSFNTRALSSEDIRASPRLLGYCFQLLASIVMLISVSTFYQGEADSESSSPEIWSLFNSTSAGNAVFLSPDGRVVRTWKLIGCFIVSTLGTTVTLGIIIVHFDTIFCPSFWLRTFRDGSKHEQALLISLAVFWGVGIHINTSALSVGESQPNVYFTSWISFLSSILNYGIWRVSAGHRSVADMVNDQHRETTYNWLWVLFCTIIFAGAMCDTYWNRDQIDMTIEGEQIDVPWIIVMSITWGLVLISFVSVILNLFLKKSCELRMFGGKEGSFVILGWRQAEGLVALIITVALFYIVFAFTGGNGLFNGLNNVYFRLWGAFINSVMLLTTWLRENKNIDFIINDEKNRDSHLDVTRR</sequence>
<accession>A0A1E7EVY5</accession>
<name>A0A1E7EVY5_9STRA</name>